<dbReference type="Pfam" id="PF08755">
    <property type="entry name" value="YccV-like"/>
    <property type="match status" value="1"/>
</dbReference>
<dbReference type="STRING" id="300112.A0A4S2KV02"/>
<keyword evidence="4" id="KW-1185">Reference proteome</keyword>
<evidence type="ECO:0000259" key="1">
    <source>
        <dbReference type="Pfam" id="PF08755"/>
    </source>
</evidence>
<dbReference type="GO" id="GO:0003677">
    <property type="term" value="F:DNA binding"/>
    <property type="evidence" value="ECO:0007669"/>
    <property type="project" value="InterPro"/>
</dbReference>
<evidence type="ECO:0000313" key="3">
    <source>
        <dbReference type="EMBL" id="TGZ53865.1"/>
    </source>
</evidence>
<evidence type="ECO:0000313" key="4">
    <source>
        <dbReference type="Proteomes" id="UP000310200"/>
    </source>
</evidence>
<dbReference type="InterPro" id="IPR011722">
    <property type="entry name" value="Hemimethylated_DNA-bd_dom"/>
</dbReference>
<dbReference type="InterPro" id="IPR036047">
    <property type="entry name" value="F-box-like_dom_sf"/>
</dbReference>
<evidence type="ECO:0000259" key="2">
    <source>
        <dbReference type="Pfam" id="PF13369"/>
    </source>
</evidence>
<feature type="domain" description="Protein SirB1 N-terminal" evidence="2">
    <location>
        <begin position="207"/>
        <end position="395"/>
    </location>
</feature>
<feature type="domain" description="Hemimethylated DNA-binding" evidence="1">
    <location>
        <begin position="499"/>
        <end position="603"/>
    </location>
</feature>
<organism evidence="3 4">
    <name type="scientific">Temnothorax longispinosus</name>
    <dbReference type="NCBI Taxonomy" id="300112"/>
    <lineage>
        <taxon>Eukaryota</taxon>
        <taxon>Metazoa</taxon>
        <taxon>Ecdysozoa</taxon>
        <taxon>Arthropoda</taxon>
        <taxon>Hexapoda</taxon>
        <taxon>Insecta</taxon>
        <taxon>Pterygota</taxon>
        <taxon>Neoptera</taxon>
        <taxon>Endopterygota</taxon>
        <taxon>Hymenoptera</taxon>
        <taxon>Apocrita</taxon>
        <taxon>Aculeata</taxon>
        <taxon>Formicoidea</taxon>
        <taxon>Formicidae</taxon>
        <taxon>Myrmicinae</taxon>
        <taxon>Temnothorax</taxon>
    </lineage>
</organism>
<protein>
    <submittedName>
        <fullName evidence="3">F-box only protein 21</fullName>
    </submittedName>
</protein>
<gene>
    <name evidence="3" type="ORF">DBV15_01868</name>
</gene>
<proteinExistence type="predicted"/>
<dbReference type="SUPFAM" id="SSF141255">
    <property type="entry name" value="YccV-like"/>
    <property type="match status" value="1"/>
</dbReference>
<dbReference type="AlphaFoldDB" id="A0A4S2KV02"/>
<name>A0A4S2KV02_9HYME</name>
<dbReference type="Proteomes" id="UP000310200">
    <property type="component" value="Unassembled WGS sequence"/>
</dbReference>
<dbReference type="PANTHER" id="PTHR31350">
    <property type="entry name" value="SI:DKEY-261L7.2"/>
    <property type="match status" value="1"/>
</dbReference>
<dbReference type="Pfam" id="PF13369">
    <property type="entry name" value="Transglut_core2"/>
    <property type="match status" value="1"/>
</dbReference>
<dbReference type="SUPFAM" id="SSF81383">
    <property type="entry name" value="F-box domain"/>
    <property type="match status" value="1"/>
</dbReference>
<reference evidence="3 4" key="1">
    <citation type="journal article" date="2019" name="Philos. Trans. R. Soc. Lond., B, Biol. Sci.">
        <title>Ant behaviour and brain gene expression of defending hosts depend on the ecological success of the intruding social parasite.</title>
        <authorList>
            <person name="Kaur R."/>
            <person name="Stoldt M."/>
            <person name="Jongepier E."/>
            <person name="Feldmeyer B."/>
            <person name="Menzel F."/>
            <person name="Bornberg-Bauer E."/>
            <person name="Foitzik S."/>
        </authorList>
    </citation>
    <scope>NUCLEOTIDE SEQUENCE [LARGE SCALE GENOMIC DNA]</scope>
    <source>
        <tissue evidence="3">Whole body</tissue>
    </source>
</reference>
<dbReference type="InterPro" id="IPR036623">
    <property type="entry name" value="Hemimethylated_DNA-bd_sf"/>
</dbReference>
<dbReference type="EMBL" id="QBLH01000889">
    <property type="protein sequence ID" value="TGZ53865.1"/>
    <property type="molecule type" value="Genomic_DNA"/>
</dbReference>
<sequence length="643" mass="75975">MTTITTLSNELIEIILQLENISIKDVVSFGLTCRRFLAEVDDNNPLWQRKFYQRWPHLKKLYDQRIQSHEDINFKDDVKASIKCRNELRRYLSLMSDMFFCYDELADVDLMDSDLLFWPNKGAYTMNYCFLVDELIYLIEMTPGLPNCNLTHQYYSKKLLPYIHQRHLKDVWQTFMNFPKEQQLLELVAVIVARWYQPLKRFFTSEVETSLDNIAQQVLEDLKNAHCDHPIFSTSAKQFSFWKYNINDNQWSRKDEEQIINVLRTVLFDKLHFRGPPVLESNELLDPKAEYFLIDCVLETKVGNAMSLAIIFQSVARRLGVRCDLVCFPTHFFLSWKPKYDTENPKEEYFYIDIVHGGLIRSRDDCPRIRGRRCPIESFNKHNEISPTELVLRMINSLQTVKPNYHHHHDRALQMRSLVEFRYMVEPHNIDAIENLCRHYTQYDISVSGLITTLERLLSTYNDRTSVEASRIKTLLKTLRISRDYLGVTIPKTERPKEIKYAVGMTVKCKENICSCAGVIIWWDEEHDSKYEVLKILHERRMALHNHIQPPHSSDSISLKQPFYVILNESGNTYYAAQETLVKAYPPRWIGHNEIGRYFCRYVKSSHYVPNDTLTRYFPHDIEILNAPHLPSFYCQVASILFN</sequence>
<dbReference type="Gene3D" id="2.30.30.390">
    <property type="entry name" value="Hemimethylated DNA-binding domain"/>
    <property type="match status" value="1"/>
</dbReference>
<accession>A0A4S2KV02</accession>
<comment type="caution">
    <text evidence="3">The sequence shown here is derived from an EMBL/GenBank/DDBJ whole genome shotgun (WGS) entry which is preliminary data.</text>
</comment>
<dbReference type="InterPro" id="IPR032698">
    <property type="entry name" value="SirB1_N"/>
</dbReference>
<dbReference type="PANTHER" id="PTHR31350:SF21">
    <property type="entry name" value="F-BOX ONLY PROTEIN 21"/>
    <property type="match status" value="1"/>
</dbReference>